<dbReference type="GO" id="GO:0005829">
    <property type="term" value="C:cytosol"/>
    <property type="evidence" value="ECO:0007669"/>
    <property type="project" value="TreeGrafter"/>
</dbReference>
<comment type="function">
    <text evidence="8 9">This protein is involved in the repair of mismatches in DNA. It is possible that it carries out the mismatch recognition step. This protein has a weak ATPase activity.</text>
</comment>
<evidence type="ECO:0000256" key="9">
    <source>
        <dbReference type="HAMAP-Rule" id="MF_00096"/>
    </source>
</evidence>
<comment type="similarity">
    <text evidence="1 9 10">Belongs to the DNA mismatch repair MutS family.</text>
</comment>
<dbReference type="FunFam" id="3.40.1170.10:FF:000001">
    <property type="entry name" value="DNA mismatch repair protein MutS"/>
    <property type="match status" value="1"/>
</dbReference>
<dbReference type="Pfam" id="PF00488">
    <property type="entry name" value="MutS_V"/>
    <property type="match status" value="1"/>
</dbReference>
<evidence type="ECO:0000256" key="2">
    <source>
        <dbReference type="ARBA" id="ARBA00021982"/>
    </source>
</evidence>
<evidence type="ECO:0000256" key="11">
    <source>
        <dbReference type="SAM" id="MobiDB-lite"/>
    </source>
</evidence>
<sequence length="940" mass="102612">MPASTDSKPQNPPKPNKPMAKKSDPTDTPAMRQFKQFKEQHPGCVLFFRMGDFYEMFFDDAELAHRVLGVTLTQRTAGVPMAGVPYHSVEGYLRRMVQAGYRVAICDQVEEASQAKGVVKRDVTRVVTPGTLTDESLLNDEQVNPCASVVFHGDDTASIAWAELSTGAFQLVTVAAAEVGDELARINPSELLYCETADGAAPPRIAELPLDCPRTGRPGWQFRMGEAVDALRKQYRVATLGGFGLQDDDPALAAAGGLLAYLLETQRNDDGVLAHLRPPKTFARTQHLIVDQASLASLEVEQTLRATDTDGSLLAVLRRGGSSGGCVTAMGKRRLRDWLCYPLADRAAIEDRQRVVQALVDDSRFADELAGALDGVHDVPRIIARLAVGRALPRDLVALGKSAGQAEALENVLAERPSVAPYHQRLAELLSVLVDLADRIQSACKDEGIPAHLRDGGLFRDGHDKQLDEYRTLQRDSNVWLANYQKDLIEETGVSSLKVGYNKVFGYYIELSAINSQKIKDDDQRFALWTRKQTLKNAERFITPQLKEFEGKVLSAEGRAIAREQHLFAELCGVCEKQIDTLHAFADTAADLDVLLCFGRRAARHRYVKPTLTDEPGLNVVGGRHPVLDELLGDRYVPNDVSLGVMSDELTVMSEESKDSSLVTRHSSLPQSGPSLALITGPNMAGKSTYIRMTALIALLAHTGSFVPAKSATVGLCDRIFTRVGAHDELHAGRSTFMVEMTETANICHHATDRSLVILDEIGRGTSTLDGLSLAWAIAEHLADVGCRCLFATHYHELTTLADPAVGGERAARIANLNVSVREWNDEIVFLHRIVAGATDRSYGIHVAKIAGLPDGVVDRAHQLLGELAVNHEGMAPKAAPSPSKPKAKPSPVVDMPLFAQAPEHPVVDELRKLDLNQLSPMQAFDLLREMHDQAKNDSP</sequence>
<dbReference type="Gene3D" id="3.40.1170.10">
    <property type="entry name" value="DNA repair protein MutS, domain I"/>
    <property type="match status" value="1"/>
</dbReference>
<dbReference type="InterPro" id="IPR000432">
    <property type="entry name" value="DNA_mismatch_repair_MutS_C"/>
</dbReference>
<dbReference type="GO" id="GO:0006298">
    <property type="term" value="P:mismatch repair"/>
    <property type="evidence" value="ECO:0007669"/>
    <property type="project" value="UniProtKB-UniRule"/>
</dbReference>
<evidence type="ECO:0000256" key="5">
    <source>
        <dbReference type="ARBA" id="ARBA00022840"/>
    </source>
</evidence>
<dbReference type="SMART" id="SM00534">
    <property type="entry name" value="MUTSac"/>
    <property type="match status" value="1"/>
</dbReference>
<dbReference type="AlphaFoldDB" id="A0A7X0LL68"/>
<dbReference type="SUPFAM" id="SSF48334">
    <property type="entry name" value="DNA repair protein MutS, domain III"/>
    <property type="match status" value="1"/>
</dbReference>
<evidence type="ECO:0000256" key="1">
    <source>
        <dbReference type="ARBA" id="ARBA00006271"/>
    </source>
</evidence>
<proteinExistence type="inferred from homology"/>
<dbReference type="Pfam" id="PF05188">
    <property type="entry name" value="MutS_II"/>
    <property type="match status" value="1"/>
</dbReference>
<reference evidence="13 14" key="1">
    <citation type="submission" date="2020-08" db="EMBL/GenBank/DDBJ databases">
        <title>Genomic Encyclopedia of Type Strains, Phase IV (KMG-IV): sequencing the most valuable type-strain genomes for metagenomic binning, comparative biology and taxonomic classification.</title>
        <authorList>
            <person name="Goeker M."/>
        </authorList>
    </citation>
    <scope>NUCLEOTIDE SEQUENCE [LARGE SCALE GENOMIC DNA]</scope>
    <source>
        <strain evidence="13 14">DSM 103725</strain>
    </source>
</reference>
<dbReference type="InterPro" id="IPR036678">
    <property type="entry name" value="MutS_con_dom_sf"/>
</dbReference>
<dbReference type="RefSeq" id="WP_184678196.1">
    <property type="nucleotide sequence ID" value="NZ_JACHGY010000001.1"/>
</dbReference>
<evidence type="ECO:0000256" key="6">
    <source>
        <dbReference type="ARBA" id="ARBA00023125"/>
    </source>
</evidence>
<dbReference type="Gene3D" id="1.10.1420.10">
    <property type="match status" value="2"/>
</dbReference>
<dbReference type="SUPFAM" id="SSF55271">
    <property type="entry name" value="DNA repair protein MutS, domain I"/>
    <property type="match status" value="1"/>
</dbReference>
<evidence type="ECO:0000256" key="10">
    <source>
        <dbReference type="RuleBase" id="RU003756"/>
    </source>
</evidence>
<feature type="domain" description="DNA mismatch repair proteins mutS family" evidence="12">
    <location>
        <begin position="755"/>
        <end position="771"/>
    </location>
</feature>
<dbReference type="Pfam" id="PF05192">
    <property type="entry name" value="MutS_III"/>
    <property type="match status" value="1"/>
</dbReference>
<dbReference type="InterPro" id="IPR045076">
    <property type="entry name" value="MutS"/>
</dbReference>
<dbReference type="PANTHER" id="PTHR11361">
    <property type="entry name" value="DNA MISMATCH REPAIR PROTEIN MUTS FAMILY MEMBER"/>
    <property type="match status" value="1"/>
</dbReference>
<dbReference type="InterPro" id="IPR007860">
    <property type="entry name" value="DNA_mmatch_repair_MutS_con_dom"/>
</dbReference>
<dbReference type="Pfam" id="PF05190">
    <property type="entry name" value="MutS_IV"/>
    <property type="match status" value="1"/>
</dbReference>
<dbReference type="InterPro" id="IPR007861">
    <property type="entry name" value="DNA_mismatch_repair_MutS_clamp"/>
</dbReference>
<dbReference type="SMART" id="SM00533">
    <property type="entry name" value="MUTSd"/>
    <property type="match status" value="1"/>
</dbReference>
<dbReference type="GO" id="GO:0140664">
    <property type="term" value="F:ATP-dependent DNA damage sensor activity"/>
    <property type="evidence" value="ECO:0007669"/>
    <property type="project" value="InterPro"/>
</dbReference>
<dbReference type="PANTHER" id="PTHR11361:SF34">
    <property type="entry name" value="DNA MISMATCH REPAIR PROTEIN MSH1, MITOCHONDRIAL"/>
    <property type="match status" value="1"/>
</dbReference>
<feature type="binding site" evidence="9">
    <location>
        <begin position="681"/>
        <end position="688"/>
    </location>
    <ligand>
        <name>ATP</name>
        <dbReference type="ChEBI" id="CHEBI:30616"/>
    </ligand>
</feature>
<dbReference type="PROSITE" id="PS00486">
    <property type="entry name" value="DNA_MISMATCH_REPAIR_2"/>
    <property type="match status" value="1"/>
</dbReference>
<evidence type="ECO:0000256" key="7">
    <source>
        <dbReference type="ARBA" id="ARBA00023204"/>
    </source>
</evidence>
<dbReference type="Pfam" id="PF01624">
    <property type="entry name" value="MutS_I"/>
    <property type="match status" value="1"/>
</dbReference>
<dbReference type="HAMAP" id="MF_00096">
    <property type="entry name" value="MutS"/>
    <property type="match status" value="1"/>
</dbReference>
<keyword evidence="4 9" id="KW-0227">DNA damage</keyword>
<evidence type="ECO:0000259" key="12">
    <source>
        <dbReference type="PROSITE" id="PS00486"/>
    </source>
</evidence>
<keyword evidence="3 9" id="KW-0547">Nucleotide-binding</keyword>
<organism evidence="13 14">
    <name type="scientific">Algisphaera agarilytica</name>
    <dbReference type="NCBI Taxonomy" id="1385975"/>
    <lineage>
        <taxon>Bacteria</taxon>
        <taxon>Pseudomonadati</taxon>
        <taxon>Planctomycetota</taxon>
        <taxon>Phycisphaerae</taxon>
        <taxon>Phycisphaerales</taxon>
        <taxon>Phycisphaeraceae</taxon>
        <taxon>Algisphaera</taxon>
    </lineage>
</organism>
<comment type="caution">
    <text evidence="13">The sequence shown here is derived from an EMBL/GenBank/DDBJ whole genome shotgun (WGS) entry which is preliminary data.</text>
</comment>
<evidence type="ECO:0000256" key="3">
    <source>
        <dbReference type="ARBA" id="ARBA00022741"/>
    </source>
</evidence>
<dbReference type="Gene3D" id="3.30.420.110">
    <property type="entry name" value="MutS, connector domain"/>
    <property type="match status" value="1"/>
</dbReference>
<feature type="region of interest" description="Disordered" evidence="11">
    <location>
        <begin position="1"/>
        <end position="28"/>
    </location>
</feature>
<keyword evidence="6 9" id="KW-0238">DNA-binding</keyword>
<dbReference type="InterPro" id="IPR016151">
    <property type="entry name" value="DNA_mismatch_repair_MutS_N"/>
</dbReference>
<dbReference type="GO" id="GO:0030983">
    <property type="term" value="F:mismatched DNA binding"/>
    <property type="evidence" value="ECO:0007669"/>
    <property type="project" value="InterPro"/>
</dbReference>
<keyword evidence="7 9" id="KW-0234">DNA repair</keyword>
<evidence type="ECO:0000256" key="8">
    <source>
        <dbReference type="ARBA" id="ARBA00024647"/>
    </source>
</evidence>
<dbReference type="Proteomes" id="UP000541810">
    <property type="component" value="Unassembled WGS sequence"/>
</dbReference>
<accession>A0A7X0LL68</accession>
<dbReference type="InterPro" id="IPR017261">
    <property type="entry name" value="DNA_mismatch_repair_MutS/MSH"/>
</dbReference>
<dbReference type="PIRSF" id="PIRSF037677">
    <property type="entry name" value="DNA_mis_repair_Msh6"/>
    <property type="match status" value="1"/>
</dbReference>
<name>A0A7X0LL68_9BACT</name>
<keyword evidence="5 9" id="KW-0067">ATP-binding</keyword>
<dbReference type="SUPFAM" id="SSF52540">
    <property type="entry name" value="P-loop containing nucleoside triphosphate hydrolases"/>
    <property type="match status" value="1"/>
</dbReference>
<dbReference type="InterPro" id="IPR007695">
    <property type="entry name" value="DNA_mismatch_repair_MutS-lik_N"/>
</dbReference>
<evidence type="ECO:0000313" key="14">
    <source>
        <dbReference type="Proteomes" id="UP000541810"/>
    </source>
</evidence>
<dbReference type="GO" id="GO:0003684">
    <property type="term" value="F:damaged DNA binding"/>
    <property type="evidence" value="ECO:0007669"/>
    <property type="project" value="UniProtKB-UniRule"/>
</dbReference>
<dbReference type="InterPro" id="IPR007696">
    <property type="entry name" value="DNA_mismatch_repair_MutS_core"/>
</dbReference>
<gene>
    <name evidence="9" type="primary">mutS</name>
    <name evidence="13" type="ORF">HNQ40_002503</name>
</gene>
<evidence type="ECO:0000313" key="13">
    <source>
        <dbReference type="EMBL" id="MBB6430697.1"/>
    </source>
</evidence>
<dbReference type="InterPro" id="IPR027417">
    <property type="entry name" value="P-loop_NTPase"/>
</dbReference>
<dbReference type="InterPro" id="IPR036187">
    <property type="entry name" value="DNA_mismatch_repair_MutS_sf"/>
</dbReference>
<protein>
    <recommendedName>
        <fullName evidence="2 9">DNA mismatch repair protein MutS</fullName>
    </recommendedName>
</protein>
<evidence type="ECO:0000256" key="4">
    <source>
        <dbReference type="ARBA" id="ARBA00022763"/>
    </source>
</evidence>
<dbReference type="Gene3D" id="3.40.50.300">
    <property type="entry name" value="P-loop containing nucleotide triphosphate hydrolases"/>
    <property type="match status" value="1"/>
</dbReference>
<keyword evidence="14" id="KW-1185">Reference proteome</keyword>
<dbReference type="GO" id="GO:0005524">
    <property type="term" value="F:ATP binding"/>
    <property type="evidence" value="ECO:0007669"/>
    <property type="project" value="UniProtKB-UniRule"/>
</dbReference>
<dbReference type="EMBL" id="JACHGY010000001">
    <property type="protein sequence ID" value="MBB6430697.1"/>
    <property type="molecule type" value="Genomic_DNA"/>
</dbReference>
<dbReference type="NCBIfam" id="NF003810">
    <property type="entry name" value="PRK05399.1"/>
    <property type="match status" value="1"/>
</dbReference>
<dbReference type="InterPro" id="IPR005748">
    <property type="entry name" value="DNA_mismatch_repair_MutS"/>
</dbReference>
<dbReference type="SUPFAM" id="SSF53150">
    <property type="entry name" value="DNA repair protein MutS, domain II"/>
    <property type="match status" value="1"/>
</dbReference>